<dbReference type="InterPro" id="IPR036910">
    <property type="entry name" value="HMG_box_dom_sf"/>
</dbReference>
<comment type="caution">
    <text evidence="4">The sequence shown here is derived from an EMBL/GenBank/DDBJ whole genome shotgun (WGS) entry which is preliminary data.</text>
</comment>
<organism evidence="4 5">
    <name type="scientific">Chaetomium strumarium</name>
    <dbReference type="NCBI Taxonomy" id="1170767"/>
    <lineage>
        <taxon>Eukaryota</taxon>
        <taxon>Fungi</taxon>
        <taxon>Dikarya</taxon>
        <taxon>Ascomycota</taxon>
        <taxon>Pezizomycotina</taxon>
        <taxon>Sordariomycetes</taxon>
        <taxon>Sordariomycetidae</taxon>
        <taxon>Sordariales</taxon>
        <taxon>Chaetomiaceae</taxon>
        <taxon>Chaetomium</taxon>
    </lineage>
</organism>
<keyword evidence="1" id="KW-0238">DNA-binding</keyword>
<name>A0AAJ0H3X5_9PEZI</name>
<reference evidence="4" key="2">
    <citation type="submission" date="2023-06" db="EMBL/GenBank/DDBJ databases">
        <authorList>
            <consortium name="Lawrence Berkeley National Laboratory"/>
            <person name="Mondo S.J."/>
            <person name="Hensen N."/>
            <person name="Bonometti L."/>
            <person name="Westerberg I."/>
            <person name="Brannstrom I.O."/>
            <person name="Guillou S."/>
            <person name="Cros-Aarteil S."/>
            <person name="Calhoun S."/>
            <person name="Haridas S."/>
            <person name="Kuo A."/>
            <person name="Pangilinan J."/>
            <person name="Riley R."/>
            <person name="Labutti K."/>
            <person name="Andreopoulos B."/>
            <person name="Lipzen A."/>
            <person name="Chen C."/>
            <person name="Yanf M."/>
            <person name="Daum C."/>
            <person name="Ng V."/>
            <person name="Clum A."/>
            <person name="Steindorff A."/>
            <person name="Ohm R."/>
            <person name="Martin F."/>
            <person name="Silar P."/>
            <person name="Natvig D."/>
            <person name="Lalanne C."/>
            <person name="Gautier V."/>
            <person name="Ament-Velasquez S.L."/>
            <person name="Kruys A."/>
            <person name="Hutchinson M.I."/>
            <person name="Powell A.J."/>
            <person name="Barry K."/>
            <person name="Miller A.N."/>
            <person name="Grigoriev I.V."/>
            <person name="Debuchy R."/>
            <person name="Gladieux P."/>
            <person name="Thoren M.H."/>
            <person name="Johannesson H."/>
        </authorList>
    </citation>
    <scope>NUCLEOTIDE SEQUENCE</scope>
    <source>
        <strain evidence="4">CBS 333.67</strain>
    </source>
</reference>
<dbReference type="Pfam" id="PF00505">
    <property type="entry name" value="HMG_box"/>
    <property type="match status" value="1"/>
</dbReference>
<evidence type="ECO:0000256" key="2">
    <source>
        <dbReference type="SAM" id="MobiDB-lite"/>
    </source>
</evidence>
<sequence>MLSAIRRATAGQVRLGGELAIRSASRIAVRFAAPQLMPVVPSGIRVAAVFARGYAGRGRPKGSTTKTSTSAEAKKKPASKTGRAKKTGTAKKTAAAKKAPTKAKKPQKKPAEKPARRPKRELTEEQKTKLEIRDLKKKALVREQPKGLPDKPWSVFTAQRLRAAGRMEGLEVMMPQISVDFKALPSDEVEKLNAIAQQNKVANQVKFQNWIDSHTPQEIRAANLARLQLRRKHGITKYRSIPDARYPKQNLTPFVAFVKSRFPSMADDPSHAKDKLMKIAVEWKGLSAEERKPFHEIAATDTARRQKELDAYREQGSQ</sequence>
<protein>
    <recommendedName>
        <fullName evidence="3">HMG box domain-containing protein</fullName>
    </recommendedName>
</protein>
<accession>A0AAJ0H3X5</accession>
<gene>
    <name evidence="4" type="ORF">B0T15DRAFT_68508</name>
</gene>
<feature type="domain" description="HMG box" evidence="3">
    <location>
        <begin position="247"/>
        <end position="313"/>
    </location>
</feature>
<dbReference type="GeneID" id="87890037"/>
<dbReference type="GO" id="GO:0005634">
    <property type="term" value="C:nucleus"/>
    <property type="evidence" value="ECO:0007669"/>
    <property type="project" value="UniProtKB-UniRule"/>
</dbReference>
<dbReference type="Proteomes" id="UP001273166">
    <property type="component" value="Unassembled WGS sequence"/>
</dbReference>
<dbReference type="InterPro" id="IPR009071">
    <property type="entry name" value="HMG_box_dom"/>
</dbReference>
<dbReference type="Gene3D" id="1.10.30.10">
    <property type="entry name" value="High mobility group box domain"/>
    <property type="match status" value="2"/>
</dbReference>
<feature type="DNA-binding region" description="HMG box" evidence="1">
    <location>
        <begin position="247"/>
        <end position="313"/>
    </location>
</feature>
<dbReference type="RefSeq" id="XP_062727057.1">
    <property type="nucleotide sequence ID" value="XM_062871208.1"/>
</dbReference>
<keyword evidence="1" id="KW-0539">Nucleus</keyword>
<feature type="compositionally biased region" description="Basic residues" evidence="2">
    <location>
        <begin position="76"/>
        <end position="89"/>
    </location>
</feature>
<dbReference type="AlphaFoldDB" id="A0AAJ0H3X5"/>
<evidence type="ECO:0000256" key="1">
    <source>
        <dbReference type="PROSITE-ProRule" id="PRU00267"/>
    </source>
</evidence>
<dbReference type="SUPFAM" id="SSF47095">
    <property type="entry name" value="HMG-box"/>
    <property type="match status" value="1"/>
</dbReference>
<feature type="compositionally biased region" description="Basic and acidic residues" evidence="2">
    <location>
        <begin position="302"/>
        <end position="318"/>
    </location>
</feature>
<evidence type="ECO:0000313" key="4">
    <source>
        <dbReference type="EMBL" id="KAK3311277.1"/>
    </source>
</evidence>
<dbReference type="PROSITE" id="PS50118">
    <property type="entry name" value="HMG_BOX_2"/>
    <property type="match status" value="1"/>
</dbReference>
<dbReference type="GO" id="GO:0003677">
    <property type="term" value="F:DNA binding"/>
    <property type="evidence" value="ECO:0007669"/>
    <property type="project" value="UniProtKB-UniRule"/>
</dbReference>
<evidence type="ECO:0000259" key="3">
    <source>
        <dbReference type="PROSITE" id="PS50118"/>
    </source>
</evidence>
<reference evidence="4" key="1">
    <citation type="journal article" date="2023" name="Mol. Phylogenet. Evol.">
        <title>Genome-scale phylogeny and comparative genomics of the fungal order Sordariales.</title>
        <authorList>
            <person name="Hensen N."/>
            <person name="Bonometti L."/>
            <person name="Westerberg I."/>
            <person name="Brannstrom I.O."/>
            <person name="Guillou S."/>
            <person name="Cros-Aarteil S."/>
            <person name="Calhoun S."/>
            <person name="Haridas S."/>
            <person name="Kuo A."/>
            <person name="Mondo S."/>
            <person name="Pangilinan J."/>
            <person name="Riley R."/>
            <person name="LaButti K."/>
            <person name="Andreopoulos B."/>
            <person name="Lipzen A."/>
            <person name="Chen C."/>
            <person name="Yan M."/>
            <person name="Daum C."/>
            <person name="Ng V."/>
            <person name="Clum A."/>
            <person name="Steindorff A."/>
            <person name="Ohm R.A."/>
            <person name="Martin F."/>
            <person name="Silar P."/>
            <person name="Natvig D.O."/>
            <person name="Lalanne C."/>
            <person name="Gautier V."/>
            <person name="Ament-Velasquez S.L."/>
            <person name="Kruys A."/>
            <person name="Hutchinson M.I."/>
            <person name="Powell A.J."/>
            <person name="Barry K."/>
            <person name="Miller A.N."/>
            <person name="Grigoriev I.V."/>
            <person name="Debuchy R."/>
            <person name="Gladieux P."/>
            <person name="Hiltunen Thoren M."/>
            <person name="Johannesson H."/>
        </authorList>
    </citation>
    <scope>NUCLEOTIDE SEQUENCE</scope>
    <source>
        <strain evidence="4">CBS 333.67</strain>
    </source>
</reference>
<feature type="region of interest" description="Disordered" evidence="2">
    <location>
        <begin position="55"/>
        <end position="129"/>
    </location>
</feature>
<evidence type="ECO:0000313" key="5">
    <source>
        <dbReference type="Proteomes" id="UP001273166"/>
    </source>
</evidence>
<proteinExistence type="predicted"/>
<feature type="compositionally biased region" description="Basic residues" evidence="2">
    <location>
        <begin position="99"/>
        <end position="108"/>
    </location>
</feature>
<feature type="compositionally biased region" description="Basic and acidic residues" evidence="2">
    <location>
        <begin position="109"/>
        <end position="129"/>
    </location>
</feature>
<dbReference type="EMBL" id="JAUDZG010000001">
    <property type="protein sequence ID" value="KAK3311277.1"/>
    <property type="molecule type" value="Genomic_DNA"/>
</dbReference>
<dbReference type="SMART" id="SM00398">
    <property type="entry name" value="HMG"/>
    <property type="match status" value="1"/>
</dbReference>
<feature type="region of interest" description="Disordered" evidence="2">
    <location>
        <begin position="294"/>
        <end position="318"/>
    </location>
</feature>
<keyword evidence="5" id="KW-1185">Reference proteome</keyword>